<dbReference type="PRINTS" id="PR00837">
    <property type="entry name" value="V5TPXLIKE"/>
</dbReference>
<evidence type="ECO:0000259" key="1">
    <source>
        <dbReference type="SMART" id="SM00198"/>
    </source>
</evidence>
<dbReference type="InterPro" id="IPR014044">
    <property type="entry name" value="CAP_dom"/>
</dbReference>
<dbReference type="InParanoid" id="D8TI86"/>
<gene>
    <name evidence="2" type="ORF">VOLCADRAFT_55562</name>
</gene>
<proteinExistence type="predicted"/>
<dbReference type="GO" id="GO:0005576">
    <property type="term" value="C:extracellular region"/>
    <property type="evidence" value="ECO:0007669"/>
    <property type="project" value="InterPro"/>
</dbReference>
<dbReference type="PANTHER" id="PTHR10334">
    <property type="entry name" value="CYSTEINE-RICH SECRETORY PROTEIN-RELATED"/>
    <property type="match status" value="1"/>
</dbReference>
<dbReference type="KEGG" id="vcn:VOLCADRAFT_55562"/>
<sequence>MAVAAGGVCPDAQQVLDVHNYYRSLHQVPPLRWDANLAKSAQAWADVIGPRCSHEHSPDTKIGENIALFESQPSPDFKCALAVGAWYGEIQYYNFNTSQPADVNVPLGLGHFTQVVWRSTSIVGCGLATGNRIQYQGGFRFNIGCLSVVCRYMDAGNVVSNAQYLYNGESPAWGR</sequence>
<name>D8TI86_VOLCA</name>
<dbReference type="OrthoDB" id="337038at2759"/>
<dbReference type="InterPro" id="IPR034113">
    <property type="entry name" value="SCP_GAPR1-like"/>
</dbReference>
<dbReference type="InterPro" id="IPR018244">
    <property type="entry name" value="Allrgn_V5/Tpx1_CS"/>
</dbReference>
<dbReference type="SUPFAM" id="SSF55797">
    <property type="entry name" value="PR-1-like"/>
    <property type="match status" value="1"/>
</dbReference>
<accession>D8TI86</accession>
<dbReference type="InterPro" id="IPR001283">
    <property type="entry name" value="CRISP-related"/>
</dbReference>
<evidence type="ECO:0000313" key="3">
    <source>
        <dbReference type="Proteomes" id="UP000001058"/>
    </source>
</evidence>
<reference evidence="2 3" key="1">
    <citation type="journal article" date="2010" name="Science">
        <title>Genomic analysis of organismal complexity in the multicellular green alga Volvox carteri.</title>
        <authorList>
            <person name="Prochnik S.E."/>
            <person name="Umen J."/>
            <person name="Nedelcu A.M."/>
            <person name="Hallmann A."/>
            <person name="Miller S.M."/>
            <person name="Nishii I."/>
            <person name="Ferris P."/>
            <person name="Kuo A."/>
            <person name="Mitros T."/>
            <person name="Fritz-Laylin L.K."/>
            <person name="Hellsten U."/>
            <person name="Chapman J."/>
            <person name="Simakov O."/>
            <person name="Rensing S.A."/>
            <person name="Terry A."/>
            <person name="Pangilinan J."/>
            <person name="Kapitonov V."/>
            <person name="Jurka J."/>
            <person name="Salamov A."/>
            <person name="Shapiro H."/>
            <person name="Schmutz J."/>
            <person name="Grimwood J."/>
            <person name="Lindquist E."/>
            <person name="Lucas S."/>
            <person name="Grigoriev I.V."/>
            <person name="Schmitt R."/>
            <person name="Kirk D."/>
            <person name="Rokhsar D.S."/>
        </authorList>
    </citation>
    <scope>NUCLEOTIDE SEQUENCE [LARGE SCALE GENOMIC DNA]</scope>
    <source>
        <strain evidence="3">f. Nagariensis / Eve</strain>
    </source>
</reference>
<dbReference type="SMART" id="SM00198">
    <property type="entry name" value="SCP"/>
    <property type="match status" value="1"/>
</dbReference>
<dbReference type="FunFam" id="3.40.33.10:FF:000010">
    <property type="entry name" value="Predicted protein"/>
    <property type="match status" value="1"/>
</dbReference>
<dbReference type="GeneID" id="9621401"/>
<dbReference type="Gene3D" id="3.40.33.10">
    <property type="entry name" value="CAP"/>
    <property type="match status" value="1"/>
</dbReference>
<keyword evidence="3" id="KW-1185">Reference proteome</keyword>
<dbReference type="RefSeq" id="XP_002946200.1">
    <property type="nucleotide sequence ID" value="XM_002946154.1"/>
</dbReference>
<dbReference type="InterPro" id="IPR035940">
    <property type="entry name" value="CAP_sf"/>
</dbReference>
<dbReference type="PROSITE" id="PS01009">
    <property type="entry name" value="CRISP_1"/>
    <property type="match status" value="1"/>
</dbReference>
<protein>
    <recommendedName>
        <fullName evidence="1">SCP domain-containing protein</fullName>
    </recommendedName>
</protein>
<organism evidence="3">
    <name type="scientific">Volvox carteri f. nagariensis</name>
    <dbReference type="NCBI Taxonomy" id="3068"/>
    <lineage>
        <taxon>Eukaryota</taxon>
        <taxon>Viridiplantae</taxon>
        <taxon>Chlorophyta</taxon>
        <taxon>core chlorophytes</taxon>
        <taxon>Chlorophyceae</taxon>
        <taxon>CS clade</taxon>
        <taxon>Chlamydomonadales</taxon>
        <taxon>Volvocaceae</taxon>
        <taxon>Volvox</taxon>
    </lineage>
</organism>
<evidence type="ECO:0000313" key="2">
    <source>
        <dbReference type="EMBL" id="EFJ53195.1"/>
    </source>
</evidence>
<dbReference type="Pfam" id="PF00188">
    <property type="entry name" value="CAP"/>
    <property type="match status" value="1"/>
</dbReference>
<dbReference type="EMBL" id="GL378323">
    <property type="protein sequence ID" value="EFJ53195.1"/>
    <property type="molecule type" value="Genomic_DNA"/>
</dbReference>
<dbReference type="CDD" id="cd05382">
    <property type="entry name" value="CAP_GAPR1-like"/>
    <property type="match status" value="1"/>
</dbReference>
<dbReference type="AlphaFoldDB" id="D8TI86"/>
<feature type="domain" description="SCP" evidence="1">
    <location>
        <begin position="10"/>
        <end position="160"/>
    </location>
</feature>
<dbReference type="eggNOG" id="KOG3017">
    <property type="taxonomic scope" value="Eukaryota"/>
</dbReference>
<dbReference type="Proteomes" id="UP000001058">
    <property type="component" value="Unassembled WGS sequence"/>
</dbReference>